<organism evidence="4 5">
    <name type="scientific">Marinomonas piezotolerans</name>
    <dbReference type="NCBI Taxonomy" id="2213058"/>
    <lineage>
        <taxon>Bacteria</taxon>
        <taxon>Pseudomonadati</taxon>
        <taxon>Pseudomonadota</taxon>
        <taxon>Gammaproteobacteria</taxon>
        <taxon>Oceanospirillales</taxon>
        <taxon>Oceanospirillaceae</taxon>
        <taxon>Marinomonas</taxon>
    </lineage>
</organism>
<comment type="caution">
    <text evidence="4">The sequence shown here is derived from an EMBL/GenBank/DDBJ whole genome shotgun (WGS) entry which is preliminary data.</text>
</comment>
<reference evidence="4 5" key="1">
    <citation type="submission" date="2018-06" db="EMBL/GenBank/DDBJ databases">
        <title>Marinomonas sp. YLB-05 draft genome sequence.</title>
        <authorList>
            <person name="Yu L."/>
            <person name="Tang X."/>
        </authorList>
    </citation>
    <scope>NUCLEOTIDE SEQUENCE [LARGE SCALE GENOMIC DNA]</scope>
    <source>
        <strain evidence="4 5">YLB-05</strain>
    </source>
</reference>
<name>A0A370UDY8_9GAMM</name>
<feature type="region of interest" description="Disordered" evidence="2">
    <location>
        <begin position="226"/>
        <end position="249"/>
    </location>
</feature>
<feature type="coiled-coil region" evidence="1">
    <location>
        <begin position="479"/>
        <end position="506"/>
    </location>
</feature>
<keyword evidence="5" id="KW-1185">Reference proteome</keyword>
<sequence length="517" mass="58784">MLWLLLEASTLLLFASFFILWRIRVLKKKQHDKDEVEVDAQPNNPNPQSTKDDVASKAQTPNETPFKSFASKLEQQAQSAADKLIALRSEDDLEEVTQYKLWGTLLKAERAIVLNDSSDRPKTILNRFMANIIGTLESVQNKRLTQSQLSKSLEEVDLEFQQASEILISKEALIENQKTLHDELQRNIDDSAAKLLKLDLKNRELIRLHNELSSLKAEIQKLETEHNSTYKVESPSSEGSTDKHHSSRHLIQLQRLSERQQAIIEHLQEQLEDKDGDDIETKEKAREAAISRMERMSNESNALIGQLQAELENTSLTINALKADINTKNQQLIALDEEIKARDGGALGGFMALHSNKQNALESLIGNLANIKSDNAIDHDFESQEQEINNLERMLKESETCVQLLAQELESAELENENLKAEAEELIKNRVTSASSTKDHYSPNSLEELNAQREINRSLVAAVSEIKEQLLSNLSNNDERQLRNEYNRKSLELDRLQLAYSDLERKYLGTLRQDTSS</sequence>
<protein>
    <submittedName>
        <fullName evidence="4">Uncharacterized protein</fullName>
    </submittedName>
</protein>
<dbReference type="EMBL" id="QKRA01000001">
    <property type="protein sequence ID" value="RDL45915.1"/>
    <property type="molecule type" value="Genomic_DNA"/>
</dbReference>
<accession>A0A370UDY8</accession>
<evidence type="ECO:0000256" key="3">
    <source>
        <dbReference type="SAM" id="Phobius"/>
    </source>
</evidence>
<keyword evidence="3" id="KW-0472">Membrane</keyword>
<evidence type="ECO:0000313" key="4">
    <source>
        <dbReference type="EMBL" id="RDL45915.1"/>
    </source>
</evidence>
<evidence type="ECO:0000256" key="2">
    <source>
        <dbReference type="SAM" id="MobiDB-lite"/>
    </source>
</evidence>
<feature type="compositionally biased region" description="Polar residues" evidence="2">
    <location>
        <begin position="229"/>
        <end position="239"/>
    </location>
</feature>
<dbReference type="RefSeq" id="WP_115466502.1">
    <property type="nucleotide sequence ID" value="NZ_QKRA01000001.1"/>
</dbReference>
<feature type="region of interest" description="Disordered" evidence="2">
    <location>
        <begin position="34"/>
        <end position="61"/>
    </location>
</feature>
<dbReference type="OrthoDB" id="6094357at2"/>
<proteinExistence type="predicted"/>
<keyword evidence="3" id="KW-1133">Transmembrane helix</keyword>
<evidence type="ECO:0000313" key="5">
    <source>
        <dbReference type="Proteomes" id="UP000254326"/>
    </source>
</evidence>
<feature type="coiled-coil region" evidence="1">
    <location>
        <begin position="381"/>
        <end position="429"/>
    </location>
</feature>
<evidence type="ECO:0000256" key="1">
    <source>
        <dbReference type="SAM" id="Coils"/>
    </source>
</evidence>
<dbReference type="Proteomes" id="UP000254326">
    <property type="component" value="Unassembled WGS sequence"/>
</dbReference>
<keyword evidence="1" id="KW-0175">Coiled coil</keyword>
<feature type="transmembrane region" description="Helical" evidence="3">
    <location>
        <begin position="6"/>
        <end position="23"/>
    </location>
</feature>
<gene>
    <name evidence="4" type="ORF">DN730_02365</name>
</gene>
<keyword evidence="3" id="KW-0812">Transmembrane</keyword>
<dbReference type="AlphaFoldDB" id="A0A370UDY8"/>